<reference evidence="4" key="1">
    <citation type="submission" date="2016-06" db="UniProtKB">
        <authorList>
            <consortium name="WormBaseParasite"/>
        </authorList>
    </citation>
    <scope>IDENTIFICATION</scope>
</reference>
<feature type="compositionally biased region" description="Low complexity" evidence="1">
    <location>
        <begin position="221"/>
        <end position="235"/>
    </location>
</feature>
<feature type="region of interest" description="Disordered" evidence="1">
    <location>
        <begin position="215"/>
        <end position="255"/>
    </location>
</feature>
<sequence>MEKSLAEKLFLEKMAILNRTFVHFIECSVKEMPDADLSPSVRDYLKHVEHLDRTYGAALASSADSSTNSRKIATLPATGTNSRGDSSNTNTSSKPSLFGLPTAKEDAKTPSGDCSSLADDQAGDTTSPARSATAALAGDSSASVKGSAAASGTAAAFTGGISAPAWNTTALAGDTAEQTKGAGTPAGISRLSNTPFGGAKNTPVVPAAAAGCTLTGNTNKSTAGGTSTPAGSAAANIPKFSFGSSDSSPATADSG</sequence>
<evidence type="ECO:0000313" key="4">
    <source>
        <dbReference type="WBParaSite" id="GPUH_0001933301-mRNA-1"/>
    </source>
</evidence>
<evidence type="ECO:0000313" key="2">
    <source>
        <dbReference type="EMBL" id="VDN33577.1"/>
    </source>
</evidence>
<dbReference type="WBParaSite" id="GPUH_0001933301-mRNA-1">
    <property type="protein sequence ID" value="GPUH_0001933301-mRNA-1"/>
    <property type="gene ID" value="GPUH_0001933301"/>
</dbReference>
<evidence type="ECO:0000256" key="1">
    <source>
        <dbReference type="SAM" id="MobiDB-lite"/>
    </source>
</evidence>
<keyword evidence="3" id="KW-1185">Reference proteome</keyword>
<dbReference type="Proteomes" id="UP000271098">
    <property type="component" value="Unassembled WGS sequence"/>
</dbReference>
<accession>A0A183EEB7</accession>
<dbReference type="OrthoDB" id="10062131at2759"/>
<feature type="region of interest" description="Disordered" evidence="1">
    <location>
        <begin position="68"/>
        <end position="143"/>
    </location>
</feature>
<organism evidence="4">
    <name type="scientific">Gongylonema pulchrum</name>
    <dbReference type="NCBI Taxonomy" id="637853"/>
    <lineage>
        <taxon>Eukaryota</taxon>
        <taxon>Metazoa</taxon>
        <taxon>Ecdysozoa</taxon>
        <taxon>Nematoda</taxon>
        <taxon>Chromadorea</taxon>
        <taxon>Rhabditida</taxon>
        <taxon>Spirurina</taxon>
        <taxon>Spiruromorpha</taxon>
        <taxon>Spiruroidea</taxon>
        <taxon>Gongylonematidae</taxon>
        <taxon>Gongylonema</taxon>
    </lineage>
</organism>
<feature type="compositionally biased region" description="Polar residues" evidence="1">
    <location>
        <begin position="68"/>
        <end position="95"/>
    </location>
</feature>
<dbReference type="EMBL" id="UYRT01088291">
    <property type="protein sequence ID" value="VDN33577.1"/>
    <property type="molecule type" value="Genomic_DNA"/>
</dbReference>
<evidence type="ECO:0000313" key="3">
    <source>
        <dbReference type="Proteomes" id="UP000271098"/>
    </source>
</evidence>
<reference evidence="2 3" key="2">
    <citation type="submission" date="2018-11" db="EMBL/GenBank/DDBJ databases">
        <authorList>
            <consortium name="Pathogen Informatics"/>
        </authorList>
    </citation>
    <scope>NUCLEOTIDE SEQUENCE [LARGE SCALE GENOMIC DNA]</scope>
</reference>
<feature type="compositionally biased region" description="Polar residues" evidence="1">
    <location>
        <begin position="242"/>
        <end position="255"/>
    </location>
</feature>
<gene>
    <name evidence="2" type="ORF">GPUH_LOCUS19308</name>
</gene>
<dbReference type="AlphaFoldDB" id="A0A183EEB7"/>
<name>A0A183EEB7_9BILA</name>
<protein>
    <submittedName>
        <fullName evidence="4">NUP50 domain-containing protein</fullName>
    </submittedName>
</protein>
<proteinExistence type="predicted"/>
<feature type="region of interest" description="Disordered" evidence="1">
    <location>
        <begin position="174"/>
        <end position="199"/>
    </location>
</feature>